<accession>A0A7M3MII0</accession>
<comment type="caution">
    <text evidence="2">The sequence shown here is derived from an EMBL/GenBank/DDBJ whole genome shotgun (WGS) entry which is preliminary data.</text>
</comment>
<evidence type="ECO:0008006" key="4">
    <source>
        <dbReference type="Google" id="ProtNLM"/>
    </source>
</evidence>
<reference evidence="2 3" key="1">
    <citation type="submission" date="2018-06" db="EMBL/GenBank/DDBJ databases">
        <title>Complete genome of Desulfovibrio indonesiensis P37SLT.</title>
        <authorList>
            <person name="Crispim J.S."/>
            <person name="Vidigal P.M.P."/>
            <person name="Silva L.C.F."/>
            <person name="Laguardia C.N."/>
            <person name="Araujo L.C."/>
            <person name="Dias R.S."/>
            <person name="Sousa M.P."/>
            <person name="Paula S.O."/>
            <person name="Silva C."/>
        </authorList>
    </citation>
    <scope>NUCLEOTIDE SEQUENCE [LARGE SCALE GENOMIC DNA]</scope>
    <source>
        <strain evidence="2 3">P37SLT</strain>
    </source>
</reference>
<protein>
    <recommendedName>
        <fullName evidence="4">Peptidase U32</fullName>
    </recommendedName>
</protein>
<dbReference type="OrthoDB" id="9805982at2"/>
<evidence type="ECO:0000256" key="1">
    <source>
        <dbReference type="SAM" id="MobiDB-lite"/>
    </source>
</evidence>
<dbReference type="PANTHER" id="PTHR30217">
    <property type="entry name" value="PEPTIDASE U32 FAMILY"/>
    <property type="match status" value="1"/>
</dbReference>
<keyword evidence="3" id="KW-1185">Reference proteome</keyword>
<dbReference type="AlphaFoldDB" id="A0A7M3MII0"/>
<feature type="region of interest" description="Disordered" evidence="1">
    <location>
        <begin position="1"/>
        <end position="21"/>
    </location>
</feature>
<gene>
    <name evidence="2" type="ORF">DPQ33_02240</name>
</gene>
<dbReference type="Pfam" id="PF01136">
    <property type="entry name" value="Peptidase_U32"/>
    <property type="match status" value="1"/>
</dbReference>
<dbReference type="InterPro" id="IPR051454">
    <property type="entry name" value="RNA/ubiquinone_mod_enzymes"/>
</dbReference>
<dbReference type="EMBL" id="QMIE01000002">
    <property type="protein sequence ID" value="TVM19200.1"/>
    <property type="molecule type" value="Genomic_DNA"/>
</dbReference>
<sequence length="408" mass="46460">MHASGSRSTSRNHPQHHGSNMELRVSTNWDPALPGMLANYPVGEVYGKLADDVIGGCRPSFLLPQITRDDVHNHVAACHEAGIKFSYLINTNCLNNVHYTREGYGQIRELLDWLATTGVDRLTIAFPYLIQLVKTHYPQFEVKVSSVARINTVTRARQFEDLGVDELIVDEMLNRDFDTLQAINEAVDVPLEVIANPCCVWECAQQQEHVNHDGHASQTHSHNNYIYLQYPYVMCTRQKLLDPVNIIRARWIRPEDMTHYEDIGITRFKVVERFKTSGALLSAVKAYANRHYEGNLCDLLTLPNQGSFLPPNFEYFNKPDKADMSKVALVADLMNFSFSDALNVRNKDLDGFIDFFKEHDCRRTSCDACGYCDRILDECADWNEEQARRQAAKLEEFAHILLSGALFG</sequence>
<name>A0A7M3MII0_9BACT</name>
<dbReference type="SUPFAM" id="SSF51391">
    <property type="entry name" value="Thiamin phosphate synthase"/>
    <property type="match status" value="1"/>
</dbReference>
<feature type="compositionally biased region" description="Polar residues" evidence="1">
    <location>
        <begin position="1"/>
        <end position="12"/>
    </location>
</feature>
<organism evidence="2 3">
    <name type="scientific">Oceanidesulfovibrio indonesiensis</name>
    <dbReference type="NCBI Taxonomy" id="54767"/>
    <lineage>
        <taxon>Bacteria</taxon>
        <taxon>Pseudomonadati</taxon>
        <taxon>Thermodesulfobacteriota</taxon>
        <taxon>Desulfovibrionia</taxon>
        <taxon>Desulfovibrionales</taxon>
        <taxon>Desulfovibrionaceae</taxon>
        <taxon>Oceanidesulfovibrio</taxon>
    </lineage>
</organism>
<dbReference type="InterPro" id="IPR036206">
    <property type="entry name" value="ThiamineP_synth_sf"/>
</dbReference>
<dbReference type="InterPro" id="IPR001539">
    <property type="entry name" value="Peptidase_U32"/>
</dbReference>
<dbReference type="Proteomes" id="UP000448292">
    <property type="component" value="Unassembled WGS sequence"/>
</dbReference>
<evidence type="ECO:0000313" key="3">
    <source>
        <dbReference type="Proteomes" id="UP000448292"/>
    </source>
</evidence>
<proteinExistence type="predicted"/>
<evidence type="ECO:0000313" key="2">
    <source>
        <dbReference type="EMBL" id="TVM19200.1"/>
    </source>
</evidence>
<dbReference type="PANTHER" id="PTHR30217:SF10">
    <property type="entry name" value="23S RRNA 5-HYDROXYCYTIDINE C2501 SYNTHASE"/>
    <property type="match status" value="1"/>
</dbReference>